<proteinExistence type="predicted"/>
<organism evidence="2 3">
    <name type="scientific">Acetonema longum DSM 6540</name>
    <dbReference type="NCBI Taxonomy" id="1009370"/>
    <lineage>
        <taxon>Bacteria</taxon>
        <taxon>Bacillati</taxon>
        <taxon>Bacillota</taxon>
        <taxon>Negativicutes</taxon>
        <taxon>Acetonemataceae</taxon>
        <taxon>Acetonema</taxon>
    </lineage>
</organism>
<dbReference type="Proteomes" id="UP000003240">
    <property type="component" value="Unassembled WGS sequence"/>
</dbReference>
<sequence>GAFNTFDSHSTTEFKQNGFTVSLTNNTLQAVQDTYDTVNRMEDIQDDRLKALYGLKAYRSGEKAYDGTKAGYKELQENSKKKNNNSQADATTANTQPNPSANTSSTTTGNNNPVNSGNGNSQPTTGNNSQTNTGDNTPANNNTKEKNEKVDNSFTATVGFSSSKQKTETTTSAATVRGSSLTSSGDINLIATGSGQIDLTGNAVDGDLNILGSSVSGNNVYLSAARDVSLKAQANTTDSIMKSSGGSYGFGASASLGPNSSVSYYLEGSKNSSNSTGHATTWTEAMVTGNANLTMISGRDTNLVGAQAHGDSINLNVGRNLNLASLQDVETYNEKNKSINGKIGIGMASNVGFNKGTMNSTYKSVNEQTGIFAGKGGFDVYVEGNTDLKGAVMASKAEAGKNRLSTGTLTFSDIENEAKYKAKSFGVNYAKGAGVENKDKGWTPNMGVPVSDEKTSTTHAAIAEGTIEIRDQANQKADITKLRRDTENAVNKLDQIFDKKTVQEK</sequence>
<dbReference type="InterPro" id="IPR025157">
    <property type="entry name" value="Hemagglutinin_rpt"/>
</dbReference>
<dbReference type="Pfam" id="PF13332">
    <property type="entry name" value="Fil_haemagg_2"/>
    <property type="match status" value="1"/>
</dbReference>
<reference evidence="2 3" key="1">
    <citation type="journal article" date="2011" name="EMBO J.">
        <title>Structural diversity of bacterial flagellar motors.</title>
        <authorList>
            <person name="Chen S."/>
            <person name="Beeby M."/>
            <person name="Murphy G.E."/>
            <person name="Leadbetter J.R."/>
            <person name="Hendrixson D.R."/>
            <person name="Briegel A."/>
            <person name="Li Z."/>
            <person name="Shi J."/>
            <person name="Tocheva E.I."/>
            <person name="Muller A."/>
            <person name="Dobro M.J."/>
            <person name="Jensen G.J."/>
        </authorList>
    </citation>
    <scope>NUCLEOTIDE SEQUENCE [LARGE SCALE GENOMIC DNA]</scope>
    <source>
        <strain evidence="2 3">DSM 6540</strain>
    </source>
</reference>
<dbReference type="GO" id="GO:0003824">
    <property type="term" value="F:catalytic activity"/>
    <property type="evidence" value="ECO:0007669"/>
    <property type="project" value="UniProtKB-ARBA"/>
</dbReference>
<name>F7NPI3_9FIRM</name>
<feature type="region of interest" description="Disordered" evidence="1">
    <location>
        <begin position="77"/>
        <end position="185"/>
    </location>
</feature>
<protein>
    <submittedName>
        <fullName evidence="2">Filamentous hemagglutinin family N-terminal domain-containing protein 1</fullName>
    </submittedName>
</protein>
<dbReference type="AlphaFoldDB" id="F7NPI3"/>
<keyword evidence="3" id="KW-1185">Reference proteome</keyword>
<dbReference type="eggNOG" id="COG3210">
    <property type="taxonomic scope" value="Bacteria"/>
</dbReference>
<feature type="non-terminal residue" evidence="2">
    <location>
        <position position="505"/>
    </location>
</feature>
<feature type="compositionally biased region" description="Polar residues" evidence="1">
    <location>
        <begin position="122"/>
        <end position="142"/>
    </location>
</feature>
<evidence type="ECO:0000313" key="2">
    <source>
        <dbReference type="EMBL" id="EGO62049.1"/>
    </source>
</evidence>
<evidence type="ECO:0000313" key="3">
    <source>
        <dbReference type="Proteomes" id="UP000003240"/>
    </source>
</evidence>
<comment type="caution">
    <text evidence="2">The sequence shown here is derived from an EMBL/GenBank/DDBJ whole genome shotgun (WGS) entry which is preliminary data.</text>
</comment>
<feature type="compositionally biased region" description="Low complexity" evidence="1">
    <location>
        <begin position="94"/>
        <end position="121"/>
    </location>
</feature>
<feature type="non-terminal residue" evidence="2">
    <location>
        <position position="1"/>
    </location>
</feature>
<dbReference type="EMBL" id="AFGF01000244">
    <property type="protein sequence ID" value="EGO62049.1"/>
    <property type="molecule type" value="Genomic_DNA"/>
</dbReference>
<feature type="compositionally biased region" description="Low complexity" evidence="1">
    <location>
        <begin position="161"/>
        <end position="175"/>
    </location>
</feature>
<accession>F7NPI3</accession>
<gene>
    <name evidence="2" type="ORF">ALO_20142</name>
</gene>
<dbReference type="STRING" id="1009370.ALO_20142"/>
<evidence type="ECO:0000256" key="1">
    <source>
        <dbReference type="SAM" id="MobiDB-lite"/>
    </source>
</evidence>